<feature type="domain" description="GGDEF" evidence="4">
    <location>
        <begin position="333"/>
        <end position="466"/>
    </location>
</feature>
<dbReference type="RefSeq" id="WP_143733318.1">
    <property type="nucleotide sequence ID" value="NZ_RYFG02000121.1"/>
</dbReference>
<feature type="transmembrane region" description="Helical" evidence="3">
    <location>
        <begin position="223"/>
        <end position="244"/>
    </location>
</feature>
<dbReference type="EC" id="2.7.7.65" evidence="1"/>
<comment type="catalytic activity">
    <reaction evidence="2">
        <text>2 GTP = 3',3'-c-di-GMP + 2 diphosphate</text>
        <dbReference type="Rhea" id="RHEA:24898"/>
        <dbReference type="ChEBI" id="CHEBI:33019"/>
        <dbReference type="ChEBI" id="CHEBI:37565"/>
        <dbReference type="ChEBI" id="CHEBI:58805"/>
        <dbReference type="EC" id="2.7.7.65"/>
    </reaction>
</comment>
<keyword evidence="3" id="KW-0472">Membrane</keyword>
<comment type="caution">
    <text evidence="5">The sequence shown here is derived from an EMBL/GenBank/DDBJ whole genome shotgun (WGS) entry which is preliminary data.</text>
</comment>
<gene>
    <name evidence="5" type="ORF">EKO24_021650</name>
</gene>
<dbReference type="Proteomes" id="UP000733744">
    <property type="component" value="Unassembled WGS sequence"/>
</dbReference>
<keyword evidence="6" id="KW-1185">Reference proteome</keyword>
<dbReference type="CDD" id="cd01949">
    <property type="entry name" value="GGDEF"/>
    <property type="match status" value="1"/>
</dbReference>
<accession>A0ABY3C5A8</accession>
<dbReference type="InterPro" id="IPR043128">
    <property type="entry name" value="Rev_trsase/Diguanyl_cyclase"/>
</dbReference>
<evidence type="ECO:0000256" key="3">
    <source>
        <dbReference type="SAM" id="Phobius"/>
    </source>
</evidence>
<dbReference type="Pfam" id="PF00990">
    <property type="entry name" value="GGDEF"/>
    <property type="match status" value="1"/>
</dbReference>
<name>A0ABY3C5A8_9GAMM</name>
<evidence type="ECO:0000313" key="5">
    <source>
        <dbReference type="EMBL" id="TRW89657.1"/>
    </source>
</evidence>
<feature type="transmembrane region" description="Helical" evidence="3">
    <location>
        <begin position="20"/>
        <end position="42"/>
    </location>
</feature>
<feature type="transmembrane region" description="Helical" evidence="3">
    <location>
        <begin position="84"/>
        <end position="105"/>
    </location>
</feature>
<evidence type="ECO:0000259" key="4">
    <source>
        <dbReference type="PROSITE" id="PS50887"/>
    </source>
</evidence>
<dbReference type="NCBIfam" id="TIGR00254">
    <property type="entry name" value="GGDEF"/>
    <property type="match status" value="1"/>
</dbReference>
<dbReference type="EMBL" id="RYFG02000121">
    <property type="protein sequence ID" value="TRW89657.1"/>
    <property type="molecule type" value="Genomic_DNA"/>
</dbReference>
<dbReference type="Gene3D" id="3.30.70.270">
    <property type="match status" value="1"/>
</dbReference>
<dbReference type="PROSITE" id="PS50887">
    <property type="entry name" value="GGDEF"/>
    <property type="match status" value="1"/>
</dbReference>
<feature type="transmembrane region" description="Helical" evidence="3">
    <location>
        <begin position="157"/>
        <end position="178"/>
    </location>
</feature>
<proteinExistence type="predicted"/>
<organism evidence="5 6">
    <name type="scientific">Candidatus Methylobacter oryzae</name>
    <dbReference type="NCBI Taxonomy" id="2497749"/>
    <lineage>
        <taxon>Bacteria</taxon>
        <taxon>Pseudomonadati</taxon>
        <taxon>Pseudomonadota</taxon>
        <taxon>Gammaproteobacteria</taxon>
        <taxon>Methylococcales</taxon>
        <taxon>Methylococcaceae</taxon>
        <taxon>Methylobacter</taxon>
    </lineage>
</organism>
<dbReference type="InterPro" id="IPR029787">
    <property type="entry name" value="Nucleotide_cyclase"/>
</dbReference>
<evidence type="ECO:0000256" key="1">
    <source>
        <dbReference type="ARBA" id="ARBA00012528"/>
    </source>
</evidence>
<dbReference type="InterPro" id="IPR050469">
    <property type="entry name" value="Diguanylate_Cyclase"/>
</dbReference>
<dbReference type="SUPFAM" id="SSF55073">
    <property type="entry name" value="Nucleotide cyclase"/>
    <property type="match status" value="1"/>
</dbReference>
<feature type="transmembrane region" description="Helical" evidence="3">
    <location>
        <begin position="117"/>
        <end position="136"/>
    </location>
</feature>
<protein>
    <recommendedName>
        <fullName evidence="1">diguanylate cyclase</fullName>
        <ecNumber evidence="1">2.7.7.65</ecNumber>
    </recommendedName>
</protein>
<evidence type="ECO:0000313" key="6">
    <source>
        <dbReference type="Proteomes" id="UP000733744"/>
    </source>
</evidence>
<dbReference type="InterPro" id="IPR000160">
    <property type="entry name" value="GGDEF_dom"/>
</dbReference>
<dbReference type="SMART" id="SM00267">
    <property type="entry name" value="GGDEF"/>
    <property type="match status" value="1"/>
</dbReference>
<reference evidence="5 6" key="1">
    <citation type="journal article" date="2019" name="Antonie Van Leeuwenhoek">
        <title>Description of 'Ca. Methylobacter oryzae' KRF1, a novel species from the environmentally important Methylobacter clade 2.</title>
        <authorList>
            <person name="Khatri K."/>
            <person name="Mohite J.A."/>
            <person name="Pandit P.S."/>
            <person name="Bahulikar R."/>
            <person name="Rahalkar M.C."/>
        </authorList>
    </citation>
    <scope>NUCLEOTIDE SEQUENCE [LARGE SCALE GENOMIC DNA]</scope>
    <source>
        <strain evidence="5 6">KRF1</strain>
    </source>
</reference>
<feature type="transmembrane region" description="Helical" evidence="3">
    <location>
        <begin position="54"/>
        <end position="77"/>
    </location>
</feature>
<evidence type="ECO:0000256" key="2">
    <source>
        <dbReference type="ARBA" id="ARBA00034247"/>
    </source>
</evidence>
<sequence>MTDDFNTNTPPALISLTKSYICGLQFLFAFTPGIAITYLYAFPPSDAQYMNFSLHHLAIGVSTLISSFVTWVTWLCYRSSGEIFLRWLAFGFLGFSIIYACHGLFTQLSNCNLGLFLIYGPVSRLVLALCLLLGLLNYNRPADSLQVTAQLKSWRTLFLLFIVLDLLIVLAFSRSGSFCLAEIGMTNSNEFASKLRRGLEWGVVATTLINIFSMLARRIRGPLMTLFMISLVVFAQASISFLLAKPWNHQWWLAHAIFASGFLLLSYGIMQAFLSSRSFARVYSVEELMAHLRDANLELVRLANTDPLTNIANRRSLMDSLAIAIDQYHRYACRFSVLILDLDHFKQINDTYGHAAGDWVLQETVSRSFAQLRSMDVLGRIGGEEFAVLLPHTGTEEAIHIAERLRATLAETPIIFDGQTIPVTMSIGVAEYSSDHGNGESLLRQADFCLYEAKRRGRNRVESDIDTSDSPTSSVALT</sequence>
<keyword evidence="3" id="KW-0812">Transmembrane</keyword>
<feature type="transmembrane region" description="Helical" evidence="3">
    <location>
        <begin position="250"/>
        <end position="274"/>
    </location>
</feature>
<keyword evidence="3" id="KW-1133">Transmembrane helix</keyword>
<dbReference type="PANTHER" id="PTHR45138">
    <property type="entry name" value="REGULATORY COMPONENTS OF SENSORY TRANSDUCTION SYSTEM"/>
    <property type="match status" value="1"/>
</dbReference>
<dbReference type="PANTHER" id="PTHR45138:SF9">
    <property type="entry name" value="DIGUANYLATE CYCLASE DGCM-RELATED"/>
    <property type="match status" value="1"/>
</dbReference>